<dbReference type="SUPFAM" id="SSF47384">
    <property type="entry name" value="Homodimeric domain of signal transducing histidine kinase"/>
    <property type="match status" value="1"/>
</dbReference>
<dbReference type="InterPro" id="IPR004358">
    <property type="entry name" value="Sig_transdc_His_kin-like_C"/>
</dbReference>
<evidence type="ECO:0000313" key="5">
    <source>
        <dbReference type="EMBL" id="SMR98825.1"/>
    </source>
</evidence>
<feature type="domain" description="Histidine kinase" evidence="3">
    <location>
        <begin position="200"/>
        <end position="435"/>
    </location>
</feature>
<dbReference type="PRINTS" id="PR00344">
    <property type="entry name" value="BCTRLSENSOR"/>
</dbReference>
<evidence type="ECO:0000313" key="6">
    <source>
        <dbReference type="Proteomes" id="UP000196125"/>
    </source>
</evidence>
<keyword evidence="4" id="KW-0067">ATP-binding</keyword>
<evidence type="ECO:0000313" key="7">
    <source>
        <dbReference type="Proteomes" id="UP001283366"/>
    </source>
</evidence>
<dbReference type="PANTHER" id="PTHR43065:SF50">
    <property type="entry name" value="HISTIDINE KINASE"/>
    <property type="match status" value="1"/>
</dbReference>
<accession>A0A1Y6IME3</accession>
<gene>
    <name evidence="5" type="primary">zraS_1</name>
    <name evidence="4" type="ORF">SBX37_16080</name>
    <name evidence="5" type="ORF">VIM7927_00038</name>
</gene>
<dbReference type="InterPro" id="IPR036890">
    <property type="entry name" value="HATPase_C_sf"/>
</dbReference>
<evidence type="ECO:0000313" key="4">
    <source>
        <dbReference type="EMBL" id="MDW6004376.1"/>
    </source>
</evidence>
<evidence type="ECO:0000259" key="3">
    <source>
        <dbReference type="PROSITE" id="PS50109"/>
    </source>
</evidence>
<dbReference type="AlphaFoldDB" id="A0A1Y6IME3"/>
<dbReference type="InterPro" id="IPR005467">
    <property type="entry name" value="His_kinase_dom"/>
</dbReference>
<proteinExistence type="predicted"/>
<dbReference type="RefSeq" id="WP_087478917.1">
    <property type="nucleotide sequence ID" value="NZ_AP024883.1"/>
</dbReference>
<dbReference type="SUPFAM" id="SSF55874">
    <property type="entry name" value="ATPase domain of HSP90 chaperone/DNA topoisomerase II/histidine kinase"/>
    <property type="match status" value="1"/>
</dbReference>
<dbReference type="InterPro" id="IPR036097">
    <property type="entry name" value="HisK_dim/P_sf"/>
</dbReference>
<keyword evidence="5" id="KW-0808">Transferase</keyword>
<dbReference type="Gene3D" id="1.10.287.130">
    <property type="match status" value="1"/>
</dbReference>
<protein>
    <recommendedName>
        <fullName evidence="2">histidine kinase</fullName>
        <ecNumber evidence="2">2.7.13.3</ecNumber>
    </recommendedName>
</protein>
<dbReference type="Proteomes" id="UP001283366">
    <property type="component" value="Unassembled WGS sequence"/>
</dbReference>
<keyword evidence="7" id="KW-1185">Reference proteome</keyword>
<reference evidence="4 7" key="2">
    <citation type="submission" date="2023-11" db="EMBL/GenBank/DDBJ databases">
        <title>Plant-associative lifestyle of Vibrio porteresiae and its evolutionary dynamics.</title>
        <authorList>
            <person name="Rameshkumar N."/>
            <person name="Kirti K."/>
        </authorList>
    </citation>
    <scope>NUCLEOTIDE SEQUENCE [LARGE SCALE GENOMIC DNA]</scope>
    <source>
        <strain evidence="4 7">MSSRF38</strain>
    </source>
</reference>
<evidence type="ECO:0000256" key="1">
    <source>
        <dbReference type="ARBA" id="ARBA00000085"/>
    </source>
</evidence>
<dbReference type="SMART" id="SM00387">
    <property type="entry name" value="HATPase_c"/>
    <property type="match status" value="1"/>
</dbReference>
<dbReference type="CDD" id="cd00075">
    <property type="entry name" value="HATPase"/>
    <property type="match status" value="1"/>
</dbReference>
<dbReference type="EMBL" id="JAWRCO010000001">
    <property type="protein sequence ID" value="MDW6004376.1"/>
    <property type="molecule type" value="Genomic_DNA"/>
</dbReference>
<reference evidence="5 6" key="1">
    <citation type="submission" date="2017-05" db="EMBL/GenBank/DDBJ databases">
        <authorList>
            <person name="Song R."/>
            <person name="Chenine A.L."/>
            <person name="Ruprecht R.M."/>
        </authorList>
    </citation>
    <scope>NUCLEOTIDE SEQUENCE [LARGE SCALE GENOMIC DNA]</scope>
    <source>
        <strain evidence="5 6">CECT 7927</strain>
    </source>
</reference>
<dbReference type="InterPro" id="IPR003594">
    <property type="entry name" value="HATPase_dom"/>
</dbReference>
<dbReference type="EMBL" id="FXXI01000001">
    <property type="protein sequence ID" value="SMR98825.1"/>
    <property type="molecule type" value="Genomic_DNA"/>
</dbReference>
<keyword evidence="4" id="KW-0547">Nucleotide-binding</keyword>
<name>A0A1Y6IME3_9VIBR</name>
<comment type="catalytic activity">
    <reaction evidence="1">
        <text>ATP + protein L-histidine = ADP + protein N-phospho-L-histidine.</text>
        <dbReference type="EC" id="2.7.13.3"/>
    </reaction>
</comment>
<dbReference type="Proteomes" id="UP000196125">
    <property type="component" value="Unassembled WGS sequence"/>
</dbReference>
<evidence type="ECO:0000256" key="2">
    <source>
        <dbReference type="ARBA" id="ARBA00012438"/>
    </source>
</evidence>
<dbReference type="Pfam" id="PF02518">
    <property type="entry name" value="HATPase_c"/>
    <property type="match status" value="1"/>
</dbReference>
<dbReference type="GO" id="GO:0000155">
    <property type="term" value="F:phosphorelay sensor kinase activity"/>
    <property type="evidence" value="ECO:0007669"/>
    <property type="project" value="InterPro"/>
</dbReference>
<dbReference type="PANTHER" id="PTHR43065">
    <property type="entry name" value="SENSOR HISTIDINE KINASE"/>
    <property type="match status" value="1"/>
</dbReference>
<dbReference type="OrthoDB" id="1931120at2"/>
<organism evidence="5 6">
    <name type="scientific">Vibrio mangrovi</name>
    <dbReference type="NCBI Taxonomy" id="474394"/>
    <lineage>
        <taxon>Bacteria</taxon>
        <taxon>Pseudomonadati</taxon>
        <taxon>Pseudomonadota</taxon>
        <taxon>Gammaproteobacteria</taxon>
        <taxon>Vibrionales</taxon>
        <taxon>Vibrionaceae</taxon>
        <taxon>Vibrio</taxon>
    </lineage>
</organism>
<dbReference type="PROSITE" id="PS50109">
    <property type="entry name" value="HIS_KIN"/>
    <property type="match status" value="1"/>
</dbReference>
<sequence length="438" mass="49437">MEHPSIVNDIQVKQIFLSEEVLLSAERNFSLDVLRVMLAPESQDDSLDMFMDFMVNCFSDTEVYLFAIHEQSTLRLIRSRPILTGPIREYLFPILTSEDFCLIDELRHSRFWCEHYAPFFPDTDKALVVSVRIHSRQYMMMLTSRSTDLWYQESLGKLAYILEVVKIALTYITSTEIMYDNSEHIEQTEKFASLGKLAAGVAHEVNNPLGFVMSNFGTLSAYMTEFKRFVSTLSETQKASVADLLEDGSDIIAETLEGLTRIQNIVSSLNVYNHISGSRLGLVDLRDVISSALSLILGELKMRAEIDYQVPEQPMRVMGQSNKLQQALIHLVMNAFQSITSTEGKIQIQLTFEQSVLTPRKRNIRLSIKDNGKGIPEDHLQHIFEPFFTTKQVGSGAGLGLSVAKEIIEDHHGLISVQSELGKGTQVTIRLPCVVSMT</sequence>
<dbReference type="GO" id="GO:0005524">
    <property type="term" value="F:ATP binding"/>
    <property type="evidence" value="ECO:0007669"/>
    <property type="project" value="UniProtKB-KW"/>
</dbReference>
<dbReference type="Gene3D" id="3.30.565.10">
    <property type="entry name" value="Histidine kinase-like ATPase, C-terminal domain"/>
    <property type="match status" value="1"/>
</dbReference>
<dbReference type="EC" id="2.7.13.3" evidence="2"/>